<keyword evidence="4" id="KW-0808">Transferase</keyword>
<dbReference type="GO" id="GO:0006228">
    <property type="term" value="P:UTP biosynthetic process"/>
    <property type="evidence" value="ECO:0007669"/>
    <property type="project" value="InterPro"/>
</dbReference>
<feature type="region of interest" description="Disordered" evidence="10">
    <location>
        <begin position="360"/>
        <end position="536"/>
    </location>
</feature>
<evidence type="ECO:0000256" key="6">
    <source>
        <dbReference type="ARBA" id="ARBA00022777"/>
    </source>
</evidence>
<dbReference type="Pfam" id="PF00334">
    <property type="entry name" value="NDK"/>
    <property type="match status" value="1"/>
</dbReference>
<feature type="domain" description="Nucleoside diphosphate kinase-like" evidence="11">
    <location>
        <begin position="11"/>
        <end position="148"/>
    </location>
</feature>
<feature type="binding site" evidence="8">
    <location>
        <position position="16"/>
    </location>
    <ligand>
        <name>ATP</name>
        <dbReference type="ChEBI" id="CHEBI:30616"/>
    </ligand>
</feature>
<feature type="compositionally biased region" description="Low complexity" evidence="10">
    <location>
        <begin position="221"/>
        <end position="232"/>
    </location>
</feature>
<dbReference type="GO" id="GO:0005524">
    <property type="term" value="F:ATP binding"/>
    <property type="evidence" value="ECO:0007669"/>
    <property type="project" value="UniProtKB-KW"/>
</dbReference>
<reference evidence="12 13" key="1">
    <citation type="journal article" date="2024" name="Nat. Commun.">
        <title>Phylogenomics reveals the evolutionary origins of lichenization in chlorophyte algae.</title>
        <authorList>
            <person name="Puginier C."/>
            <person name="Libourel C."/>
            <person name="Otte J."/>
            <person name="Skaloud P."/>
            <person name="Haon M."/>
            <person name="Grisel S."/>
            <person name="Petersen M."/>
            <person name="Berrin J.G."/>
            <person name="Delaux P.M."/>
            <person name="Dal Grande F."/>
            <person name="Keller J."/>
        </authorList>
    </citation>
    <scope>NUCLEOTIDE SEQUENCE [LARGE SCALE GENOMIC DNA]</scope>
    <source>
        <strain evidence="12 13">SAG 2036</strain>
    </source>
</reference>
<name>A0AAW1NTV4_9CHLO</name>
<keyword evidence="5" id="KW-0547">Nucleotide-binding</keyword>
<evidence type="ECO:0000256" key="7">
    <source>
        <dbReference type="ARBA" id="ARBA00022840"/>
    </source>
</evidence>
<evidence type="ECO:0000256" key="9">
    <source>
        <dbReference type="RuleBase" id="RU004011"/>
    </source>
</evidence>
<feature type="binding site" evidence="8">
    <location>
        <position position="122"/>
    </location>
    <ligand>
        <name>ATP</name>
        <dbReference type="ChEBI" id="CHEBI:30616"/>
    </ligand>
</feature>
<dbReference type="InterPro" id="IPR034907">
    <property type="entry name" value="NDK-like_dom"/>
</dbReference>
<accession>A0AAW1NTV4</accession>
<feature type="binding site" evidence="8">
    <location>
        <position position="98"/>
    </location>
    <ligand>
        <name>ATP</name>
        <dbReference type="ChEBI" id="CHEBI:30616"/>
    </ligand>
</feature>
<protein>
    <recommendedName>
        <fullName evidence="11">Nucleoside diphosphate kinase-like domain-containing protein</fullName>
    </recommendedName>
</protein>
<dbReference type="InterPro" id="IPR001564">
    <property type="entry name" value="Nucleoside_diP_kinase"/>
</dbReference>
<evidence type="ECO:0000259" key="11">
    <source>
        <dbReference type="SMART" id="SM00562"/>
    </source>
</evidence>
<dbReference type="CDD" id="cd22970">
    <property type="entry name" value="DD_NDKH5-like"/>
    <property type="match status" value="1"/>
</dbReference>
<feature type="region of interest" description="Disordered" evidence="10">
    <location>
        <begin position="212"/>
        <end position="246"/>
    </location>
</feature>
<feature type="binding site" evidence="8">
    <location>
        <position position="64"/>
    </location>
    <ligand>
        <name>ATP</name>
        <dbReference type="ChEBI" id="CHEBI:30616"/>
    </ligand>
</feature>
<feature type="binding site" evidence="8">
    <location>
        <position position="112"/>
    </location>
    <ligand>
        <name>ATP</name>
        <dbReference type="ChEBI" id="CHEBI:30616"/>
    </ligand>
</feature>
<dbReference type="GO" id="GO:0006183">
    <property type="term" value="P:GTP biosynthetic process"/>
    <property type="evidence" value="ECO:0007669"/>
    <property type="project" value="InterPro"/>
</dbReference>
<feature type="compositionally biased region" description="Polar residues" evidence="10">
    <location>
        <begin position="318"/>
        <end position="327"/>
    </location>
</feature>
<evidence type="ECO:0000256" key="1">
    <source>
        <dbReference type="ARBA" id="ARBA00000082"/>
    </source>
</evidence>
<dbReference type="EMBL" id="JALJOQ010000094">
    <property type="protein sequence ID" value="KAK9798948.1"/>
    <property type="molecule type" value="Genomic_DNA"/>
</dbReference>
<evidence type="ECO:0000313" key="13">
    <source>
        <dbReference type="Proteomes" id="UP001465755"/>
    </source>
</evidence>
<evidence type="ECO:0000313" key="12">
    <source>
        <dbReference type="EMBL" id="KAK9798948.1"/>
    </source>
</evidence>
<comment type="similarity">
    <text evidence="3 8 9">Belongs to the NDK family.</text>
</comment>
<feature type="compositionally biased region" description="Acidic residues" evidence="10">
    <location>
        <begin position="509"/>
        <end position="525"/>
    </location>
</feature>
<proteinExistence type="inferred from homology"/>
<dbReference type="GO" id="GO:0004550">
    <property type="term" value="F:nucleoside diphosphate kinase activity"/>
    <property type="evidence" value="ECO:0007669"/>
    <property type="project" value="UniProtKB-EC"/>
</dbReference>
<evidence type="ECO:0000256" key="8">
    <source>
        <dbReference type="PROSITE-ProRule" id="PRU00706"/>
    </source>
</evidence>
<dbReference type="Proteomes" id="UP001465755">
    <property type="component" value="Unassembled WGS sequence"/>
</dbReference>
<feature type="compositionally biased region" description="Acidic residues" evidence="10">
    <location>
        <begin position="454"/>
        <end position="466"/>
    </location>
</feature>
<keyword evidence="7" id="KW-0067">ATP-binding</keyword>
<gene>
    <name evidence="12" type="ORF">WJX73_007709</name>
</gene>
<dbReference type="PANTHER" id="PTHR46161:SF3">
    <property type="entry name" value="NUCLEOSIDE DIPHOSPHATE KINASE DDB_G0292928-RELATED"/>
    <property type="match status" value="1"/>
</dbReference>
<sequence length="536" mass="55603">MALQLNSGGATLALIKPDAFGAGHANDIVQLTLKAGFTVHSQRTMQLTPELAEEFYAEHKGKHFFPILVDFMTSGPLCAMKLGKPGAVKAWRDLIGPTNSNVARDTKPESIRAMYGTDGTKNATHGSANDGDASRELDFFFPDPAATPTGKQAAADAAAFKACLQSQLQPALAQGLAALCQQHQKQGALPDYPVSWLGKWLLTNDPAKFNAPKVEGSAPTSAAKSSAGDSSARTSAGAVRASQVTAVPGTRVSQADLGDIPVADLEGVAAADEPAIKAAGAGDDNLSVTTNQAFEDADDAAPGVPLKFDATLEGYRSSPPTHRSNPRSARPSQAGGGSGLSAAALSPPLDAVQQVTADLQAAVAEPEAEPTADASAVEGELTEGAAEEEEDSIEPPPGAPIPSDKPAKTVLFVEGQHMEVQPNNGDIQDPEDDEYSPIKRQPTAFVHATPALENQDEEEYTDEESDTQSAPANVGEAQQEPAAEAAAAEPAAAVEAEASEWTEGGTEYTEGETEYTDEEEEEEPQPETGASAPAAE</sequence>
<dbReference type="SMART" id="SM00562">
    <property type="entry name" value="NDK"/>
    <property type="match status" value="1"/>
</dbReference>
<dbReference type="PROSITE" id="PS51374">
    <property type="entry name" value="NDPK_LIKE"/>
    <property type="match status" value="1"/>
</dbReference>
<dbReference type="SUPFAM" id="SSF54919">
    <property type="entry name" value="Nucleoside diphosphate kinase, NDK"/>
    <property type="match status" value="1"/>
</dbReference>
<feature type="region of interest" description="Disordered" evidence="10">
    <location>
        <begin position="311"/>
        <end position="344"/>
    </location>
</feature>
<evidence type="ECO:0000256" key="3">
    <source>
        <dbReference type="ARBA" id="ARBA00008142"/>
    </source>
</evidence>
<dbReference type="PRINTS" id="PR01243">
    <property type="entry name" value="NUCDPKINASE"/>
</dbReference>
<comment type="catalytic activity">
    <reaction evidence="2">
        <text>a ribonucleoside 5'-diphosphate + ATP = a ribonucleoside 5'-triphosphate + ADP</text>
        <dbReference type="Rhea" id="RHEA:18113"/>
        <dbReference type="ChEBI" id="CHEBI:30616"/>
        <dbReference type="ChEBI" id="CHEBI:57930"/>
        <dbReference type="ChEBI" id="CHEBI:61557"/>
        <dbReference type="ChEBI" id="CHEBI:456216"/>
        <dbReference type="EC" id="2.7.4.6"/>
    </reaction>
</comment>
<dbReference type="Gene3D" id="3.30.70.141">
    <property type="entry name" value="Nucleoside diphosphate kinase-like domain"/>
    <property type="match status" value="1"/>
</dbReference>
<evidence type="ECO:0000256" key="2">
    <source>
        <dbReference type="ARBA" id="ARBA00000937"/>
    </source>
</evidence>
<comment type="catalytic activity">
    <reaction evidence="1">
        <text>a 2'-deoxyribonucleoside 5'-diphosphate + ATP = a 2'-deoxyribonucleoside 5'-triphosphate + ADP</text>
        <dbReference type="Rhea" id="RHEA:44640"/>
        <dbReference type="ChEBI" id="CHEBI:30616"/>
        <dbReference type="ChEBI" id="CHEBI:61560"/>
        <dbReference type="ChEBI" id="CHEBI:73316"/>
        <dbReference type="ChEBI" id="CHEBI:456216"/>
        <dbReference type="EC" id="2.7.4.6"/>
    </reaction>
</comment>
<dbReference type="Gene3D" id="1.20.890.10">
    <property type="entry name" value="cAMP-dependent protein kinase regulatory subunit, dimerization-anchoring domain"/>
    <property type="match status" value="1"/>
</dbReference>
<feature type="binding site" evidence="8">
    <location>
        <position position="92"/>
    </location>
    <ligand>
        <name>ATP</name>
        <dbReference type="ChEBI" id="CHEBI:30616"/>
    </ligand>
</feature>
<feature type="compositionally biased region" description="Low complexity" evidence="10">
    <location>
        <begin position="361"/>
        <end position="384"/>
    </location>
</feature>
<comment type="caution">
    <text evidence="12">The sequence shown here is derived from an EMBL/GenBank/DDBJ whole genome shotgun (WGS) entry which is preliminary data.</text>
</comment>
<dbReference type="InterPro" id="IPR036850">
    <property type="entry name" value="NDK-like_dom_sf"/>
</dbReference>
<dbReference type="GO" id="GO:0006241">
    <property type="term" value="P:CTP biosynthetic process"/>
    <property type="evidence" value="ECO:0007669"/>
    <property type="project" value="InterPro"/>
</dbReference>
<dbReference type="PANTHER" id="PTHR46161">
    <property type="entry name" value="NUCLEOSIDE DIPHOSPHATE KINASE"/>
    <property type="match status" value="1"/>
</dbReference>
<dbReference type="AlphaFoldDB" id="A0AAW1NTV4"/>
<evidence type="ECO:0000256" key="4">
    <source>
        <dbReference type="ARBA" id="ARBA00022679"/>
    </source>
</evidence>
<organism evidence="12 13">
    <name type="scientific">Symbiochloris irregularis</name>
    <dbReference type="NCBI Taxonomy" id="706552"/>
    <lineage>
        <taxon>Eukaryota</taxon>
        <taxon>Viridiplantae</taxon>
        <taxon>Chlorophyta</taxon>
        <taxon>core chlorophytes</taxon>
        <taxon>Trebouxiophyceae</taxon>
        <taxon>Trebouxiales</taxon>
        <taxon>Trebouxiaceae</taxon>
        <taxon>Symbiochloris</taxon>
    </lineage>
</organism>
<evidence type="ECO:0000256" key="10">
    <source>
        <dbReference type="SAM" id="MobiDB-lite"/>
    </source>
</evidence>
<keyword evidence="13" id="KW-1185">Reference proteome</keyword>
<feature type="compositionally biased region" description="Low complexity" evidence="10">
    <location>
        <begin position="476"/>
        <end position="508"/>
    </location>
</feature>
<feature type="active site" description="Pros-phosphohistidine intermediate" evidence="8">
    <location>
        <position position="125"/>
    </location>
</feature>
<evidence type="ECO:0000256" key="5">
    <source>
        <dbReference type="ARBA" id="ARBA00022741"/>
    </source>
</evidence>
<keyword evidence="6" id="KW-0418">Kinase</keyword>